<accession>A0A9P8G321</accession>
<reference evidence="1" key="2">
    <citation type="submission" date="2021-08" db="EMBL/GenBank/DDBJ databases">
        <authorList>
            <person name="Gostincar C."/>
            <person name="Sun X."/>
            <person name="Song Z."/>
            <person name="Gunde-Cimerman N."/>
        </authorList>
    </citation>
    <scope>NUCLEOTIDE SEQUENCE</scope>
    <source>
        <strain evidence="1">EXF-9298</strain>
    </source>
</reference>
<comment type="caution">
    <text evidence="1">The sequence shown here is derived from an EMBL/GenBank/DDBJ whole genome shotgun (WGS) entry which is preliminary data.</text>
</comment>
<evidence type="ECO:0000313" key="1">
    <source>
        <dbReference type="EMBL" id="KAG9990660.1"/>
    </source>
</evidence>
<dbReference type="Proteomes" id="UP000729357">
    <property type="component" value="Unassembled WGS sequence"/>
</dbReference>
<evidence type="ECO:0000313" key="2">
    <source>
        <dbReference type="Proteomes" id="UP000729357"/>
    </source>
</evidence>
<proteinExistence type="predicted"/>
<sequence length="235" mass="27167">MPASQVLSSPELVSLILQCFEEQTCEEHYFENRLTRFTLAEAARVNHIWFEAATRVLWSYQQIWGPSLEDLNNIESSRRQKEESYDPIILESSADDDLQKMLPGLPRLQRLEWLLETDISIDTLKTLSTHCSELSLANFLGSWDLVALTDVPGCLFPELRDLTLYKPHVKTHRGSVPAKRCGLQILRHAPKLEKLDFVEKPQSNVLLAWSKLKKAKRQFSESSFERLVWRLMNEG</sequence>
<evidence type="ECO:0008006" key="3">
    <source>
        <dbReference type="Google" id="ProtNLM"/>
    </source>
</evidence>
<dbReference type="EMBL" id="JAHFXS010000022">
    <property type="protein sequence ID" value="KAG9990660.1"/>
    <property type="molecule type" value="Genomic_DNA"/>
</dbReference>
<reference evidence="1" key="1">
    <citation type="journal article" date="2021" name="J Fungi (Basel)">
        <title>Virulence traits and population genomics of the black yeast Aureobasidium melanogenum.</title>
        <authorList>
            <person name="Cernosa A."/>
            <person name="Sun X."/>
            <person name="Gostincar C."/>
            <person name="Fang C."/>
            <person name="Gunde-Cimerman N."/>
            <person name="Song Z."/>
        </authorList>
    </citation>
    <scope>NUCLEOTIDE SEQUENCE</scope>
    <source>
        <strain evidence="1">EXF-9298</strain>
    </source>
</reference>
<protein>
    <recommendedName>
        <fullName evidence="3">F-box domain-containing protein</fullName>
    </recommendedName>
</protein>
<dbReference type="AlphaFoldDB" id="A0A9P8G321"/>
<keyword evidence="2" id="KW-1185">Reference proteome</keyword>
<feature type="non-terminal residue" evidence="1">
    <location>
        <position position="235"/>
    </location>
</feature>
<organism evidence="1 2">
    <name type="scientific">Aureobasidium melanogenum</name>
    <name type="common">Aureobasidium pullulans var. melanogenum</name>
    <dbReference type="NCBI Taxonomy" id="46634"/>
    <lineage>
        <taxon>Eukaryota</taxon>
        <taxon>Fungi</taxon>
        <taxon>Dikarya</taxon>
        <taxon>Ascomycota</taxon>
        <taxon>Pezizomycotina</taxon>
        <taxon>Dothideomycetes</taxon>
        <taxon>Dothideomycetidae</taxon>
        <taxon>Dothideales</taxon>
        <taxon>Saccotheciaceae</taxon>
        <taxon>Aureobasidium</taxon>
    </lineage>
</organism>
<name>A0A9P8G321_AURME</name>
<gene>
    <name evidence="1" type="ORF">KCU98_g964</name>
</gene>